<accession>A0A7M3U2F6</accession>
<evidence type="ECO:0000313" key="2">
    <source>
        <dbReference type="Proteomes" id="UP000516514"/>
    </source>
</evidence>
<organism evidence="1 2">
    <name type="scientific">Candidatus Wolbachia massiliensis</name>
    <dbReference type="NCBI Taxonomy" id="1845000"/>
    <lineage>
        <taxon>Bacteria</taxon>
        <taxon>Pseudomonadati</taxon>
        <taxon>Pseudomonadota</taxon>
        <taxon>Alphaproteobacteria</taxon>
        <taxon>Rickettsiales</taxon>
        <taxon>Anaplasmataceae</taxon>
        <taxon>Wolbachieae</taxon>
        <taxon>Wolbachia</taxon>
    </lineage>
</organism>
<dbReference type="AlphaFoldDB" id="A0A7M3U2F6"/>
<proteinExistence type="predicted"/>
<protein>
    <submittedName>
        <fullName evidence="1">Uncharacterized protein</fullName>
    </submittedName>
</protein>
<dbReference type="RefSeq" id="WP_191111357.1">
    <property type="nucleotide sequence ID" value="NZ_CP061738.1"/>
</dbReference>
<dbReference type="KEGG" id="wms:ID128_01775"/>
<keyword evidence="2" id="KW-1185">Reference proteome</keyword>
<reference evidence="1 2" key="1">
    <citation type="submission" date="2020-09" db="EMBL/GenBank/DDBJ databases">
        <title>An Earliest Endosymbiont, Wolbachia massiliensis sp. nov., Strain PL13 From the Bed Bug (Cimex hemipterius), Type strain of a New supergroup T.</title>
        <authorList>
            <person name="Laidoudi Y."/>
            <person name="Levasseur A."/>
            <person name="Medkour H."/>
            <person name="Maaloum M."/>
            <person name="BenKhedher M."/>
            <person name="Sambou M."/>
            <person name="Bassene H."/>
            <person name="Davoust B."/>
            <person name="Fenollar F."/>
            <person name="Raoult D."/>
            <person name="Mediannikov O."/>
        </authorList>
    </citation>
    <scope>NUCLEOTIDE SEQUENCE [LARGE SCALE GENOMIC DNA]</scope>
    <source>
        <strain evidence="1 2">PL13</strain>
    </source>
</reference>
<sequence>MVKSIVNHTLTEEEKQSKLEQFKKSFHAGSKKATKLQNPNSSDYTIDYHVNLLWQQVESNICYDDLNVADFIR</sequence>
<dbReference type="Proteomes" id="UP000516514">
    <property type="component" value="Chromosome"/>
</dbReference>
<name>A0A7M3U2F6_9RICK</name>
<dbReference type="EMBL" id="CP061738">
    <property type="protein sequence ID" value="QOD38591.1"/>
    <property type="molecule type" value="Genomic_DNA"/>
</dbReference>
<gene>
    <name evidence="1" type="ORF">ID128_01775</name>
</gene>
<evidence type="ECO:0000313" key="1">
    <source>
        <dbReference type="EMBL" id="QOD38591.1"/>
    </source>
</evidence>